<dbReference type="PRINTS" id="PR00507">
    <property type="entry name" value="N12N6MTFRASE"/>
</dbReference>
<dbReference type="GO" id="GO:0009307">
    <property type="term" value="P:DNA restriction-modification system"/>
    <property type="evidence" value="ECO:0007669"/>
    <property type="project" value="UniProtKB-KW"/>
</dbReference>
<evidence type="ECO:0000313" key="7">
    <source>
        <dbReference type="EMBL" id="MBE6832091.1"/>
    </source>
</evidence>
<dbReference type="InterPro" id="IPR029063">
    <property type="entry name" value="SAM-dependent_MTases_sf"/>
</dbReference>
<dbReference type="GO" id="GO:0008170">
    <property type="term" value="F:N-methyltransferase activity"/>
    <property type="evidence" value="ECO:0007669"/>
    <property type="project" value="InterPro"/>
</dbReference>
<dbReference type="PANTHER" id="PTHR33841:SF1">
    <property type="entry name" value="DNA METHYLTRANSFERASE A"/>
    <property type="match status" value="1"/>
</dbReference>
<dbReference type="Pfam" id="PF02384">
    <property type="entry name" value="N6_Mtase"/>
    <property type="match status" value="1"/>
</dbReference>
<evidence type="ECO:0000256" key="4">
    <source>
        <dbReference type="ARBA" id="ARBA00022747"/>
    </source>
</evidence>
<dbReference type="GO" id="GO:0032259">
    <property type="term" value="P:methylation"/>
    <property type="evidence" value="ECO:0007669"/>
    <property type="project" value="UniProtKB-KW"/>
</dbReference>
<dbReference type="GO" id="GO:0003677">
    <property type="term" value="F:DNA binding"/>
    <property type="evidence" value="ECO:0007669"/>
    <property type="project" value="InterPro"/>
</dbReference>
<sequence>MNAKELLRLIPKQYSELQTEASLIRVFLEQNGLSRAAAGTMLNELQENAVPEICRLLHASISLTLPFLKSVLEKMVDLQERGKNGVVFTPDYIADYILQHTIASPCPPNARVIDPACGSGSFLLPAAEYLHRISGKPMREIISQHLYGIDIREDQTRRTKVLLTLLALLADGTADGLSLHIATADSLAGGWADLFGCPDFDYIAGNPPYLNTHVISKKDTERLKKSFHTTRRGTFNLFYAFIEQSLRFLSERGALGFIVPNNYLSISSAEELRRLLSERRAVSMVVDFGENLVFGPVRTYSSLLFLNRRENPTIAYAMLEKSDDLPAALCRAVHRRTDAEHLNPAGWKFLSETERRNIKRIEEAGEPIGNQIKIGVATLRDSVYFLDGFDPQAGLFYKVRGSTRYWIEPGAVRAIDKISEISGEEAMPGERRYILFPYAGEPDPKMPYRILEEERLAALFPLCYQYLLDCRPALAARDRGKPNPVAWYAYGRSQGLNCRGPKLLFPMFSRRPKFLPEPDGEILFCNGYAVTQGGRYPLEVLAKILNSDVMEYYVSRVSYCLKGDYKCYQKKYLRGFSIPEFGEAEIRLLLSESSREAVNTFLFQKYRLLPE</sequence>
<evidence type="ECO:0000256" key="5">
    <source>
        <dbReference type="ARBA" id="ARBA00047942"/>
    </source>
</evidence>
<dbReference type="InterPro" id="IPR003356">
    <property type="entry name" value="DNA_methylase_A-5"/>
</dbReference>
<feature type="domain" description="DNA methylase adenine-specific" evidence="6">
    <location>
        <begin position="80"/>
        <end position="311"/>
    </location>
</feature>
<dbReference type="EC" id="2.1.1.72" evidence="1"/>
<keyword evidence="4" id="KW-0680">Restriction system</keyword>
<keyword evidence="2 7" id="KW-0489">Methyltransferase</keyword>
<comment type="catalytic activity">
    <reaction evidence="5">
        <text>a 2'-deoxyadenosine in DNA + S-adenosyl-L-methionine = an N(6)-methyl-2'-deoxyadenosine in DNA + S-adenosyl-L-homocysteine + H(+)</text>
        <dbReference type="Rhea" id="RHEA:15197"/>
        <dbReference type="Rhea" id="RHEA-COMP:12418"/>
        <dbReference type="Rhea" id="RHEA-COMP:12419"/>
        <dbReference type="ChEBI" id="CHEBI:15378"/>
        <dbReference type="ChEBI" id="CHEBI:57856"/>
        <dbReference type="ChEBI" id="CHEBI:59789"/>
        <dbReference type="ChEBI" id="CHEBI:90615"/>
        <dbReference type="ChEBI" id="CHEBI:90616"/>
        <dbReference type="EC" id="2.1.1.72"/>
    </reaction>
</comment>
<evidence type="ECO:0000259" key="6">
    <source>
        <dbReference type="Pfam" id="PF02384"/>
    </source>
</evidence>
<evidence type="ECO:0000256" key="1">
    <source>
        <dbReference type="ARBA" id="ARBA00011900"/>
    </source>
</evidence>
<comment type="caution">
    <text evidence="7">The sequence shown here is derived from an EMBL/GenBank/DDBJ whole genome shotgun (WGS) entry which is preliminary data.</text>
</comment>
<name>A0A928KSG2_9FIRM</name>
<keyword evidence="3" id="KW-0808">Transferase</keyword>
<proteinExistence type="predicted"/>
<dbReference type="EMBL" id="SVNY01000001">
    <property type="protein sequence ID" value="MBE6832091.1"/>
    <property type="molecule type" value="Genomic_DNA"/>
</dbReference>
<evidence type="ECO:0000256" key="3">
    <source>
        <dbReference type="ARBA" id="ARBA00022679"/>
    </source>
</evidence>
<organism evidence="7 8">
    <name type="scientific">Faecalispora sporosphaeroides</name>
    <dbReference type="NCBI Taxonomy" id="1549"/>
    <lineage>
        <taxon>Bacteria</taxon>
        <taxon>Bacillati</taxon>
        <taxon>Bacillota</taxon>
        <taxon>Clostridia</taxon>
        <taxon>Eubacteriales</taxon>
        <taxon>Oscillospiraceae</taxon>
        <taxon>Faecalispora</taxon>
    </lineage>
</organism>
<dbReference type="RefSeq" id="WP_326839674.1">
    <property type="nucleotide sequence ID" value="NZ_SVNY01000001.1"/>
</dbReference>
<accession>A0A928KSG2</accession>
<gene>
    <name evidence="7" type="ORF">E7512_00655</name>
</gene>
<dbReference type="Gene3D" id="3.40.50.150">
    <property type="entry name" value="Vaccinia Virus protein VP39"/>
    <property type="match status" value="1"/>
</dbReference>
<dbReference type="InterPro" id="IPR002052">
    <property type="entry name" value="DNA_methylase_N6_adenine_CS"/>
</dbReference>
<dbReference type="GO" id="GO:0009007">
    <property type="term" value="F:site-specific DNA-methyltransferase (adenine-specific) activity"/>
    <property type="evidence" value="ECO:0007669"/>
    <property type="project" value="UniProtKB-EC"/>
</dbReference>
<dbReference type="InterPro" id="IPR050953">
    <property type="entry name" value="N4_N6_ade-DNA_methylase"/>
</dbReference>
<reference evidence="7" key="1">
    <citation type="submission" date="2019-04" db="EMBL/GenBank/DDBJ databases">
        <title>Evolution of Biomass-Degrading Anaerobic Consortia Revealed by Metagenomics.</title>
        <authorList>
            <person name="Peng X."/>
        </authorList>
    </citation>
    <scope>NUCLEOTIDE SEQUENCE</scope>
    <source>
        <strain evidence="7">SIG551</strain>
    </source>
</reference>
<dbReference type="PANTHER" id="PTHR33841">
    <property type="entry name" value="DNA METHYLTRANSFERASE YEEA-RELATED"/>
    <property type="match status" value="1"/>
</dbReference>
<evidence type="ECO:0000313" key="8">
    <source>
        <dbReference type="Proteomes" id="UP000754750"/>
    </source>
</evidence>
<protein>
    <recommendedName>
        <fullName evidence="1">site-specific DNA-methyltransferase (adenine-specific)</fullName>
        <ecNumber evidence="1">2.1.1.72</ecNumber>
    </recommendedName>
</protein>
<dbReference type="PROSITE" id="PS00092">
    <property type="entry name" value="N6_MTASE"/>
    <property type="match status" value="1"/>
</dbReference>
<dbReference type="Proteomes" id="UP000754750">
    <property type="component" value="Unassembled WGS sequence"/>
</dbReference>
<dbReference type="SUPFAM" id="SSF53335">
    <property type="entry name" value="S-adenosyl-L-methionine-dependent methyltransferases"/>
    <property type="match status" value="1"/>
</dbReference>
<dbReference type="AlphaFoldDB" id="A0A928KSG2"/>
<evidence type="ECO:0000256" key="2">
    <source>
        <dbReference type="ARBA" id="ARBA00022603"/>
    </source>
</evidence>